<accession>A0AAV5FEC5</accession>
<keyword evidence="2" id="KW-1185">Reference proteome</keyword>
<protein>
    <submittedName>
        <fullName evidence="1">Uncharacterized protein</fullName>
    </submittedName>
</protein>
<reference evidence="1" key="2">
    <citation type="submission" date="2021-12" db="EMBL/GenBank/DDBJ databases">
        <title>Resequencing data analysis of finger millet.</title>
        <authorList>
            <person name="Hatakeyama M."/>
            <person name="Aluri S."/>
            <person name="Balachadran M.T."/>
            <person name="Sivarajan S.R."/>
            <person name="Poveda L."/>
            <person name="Shimizu-Inatsugi R."/>
            <person name="Schlapbach R."/>
            <person name="Sreeman S.M."/>
            <person name="Shimizu K.K."/>
        </authorList>
    </citation>
    <scope>NUCLEOTIDE SEQUENCE</scope>
</reference>
<dbReference type="Pfam" id="PF14009">
    <property type="entry name" value="PADRE"/>
    <property type="match status" value="1"/>
</dbReference>
<dbReference type="Proteomes" id="UP001054889">
    <property type="component" value="Unassembled WGS sequence"/>
</dbReference>
<reference evidence="1" key="1">
    <citation type="journal article" date="2018" name="DNA Res.">
        <title>Multiple hybrid de novo genome assembly of finger millet, an orphan allotetraploid crop.</title>
        <authorList>
            <person name="Hatakeyama M."/>
            <person name="Aluri S."/>
            <person name="Balachadran M.T."/>
            <person name="Sivarajan S.R."/>
            <person name="Patrignani A."/>
            <person name="Gruter S."/>
            <person name="Poveda L."/>
            <person name="Shimizu-Inatsugi R."/>
            <person name="Baeten J."/>
            <person name="Francoijs K.J."/>
            <person name="Nataraja K.N."/>
            <person name="Reddy Y.A.N."/>
            <person name="Phadnis S."/>
            <person name="Ravikumar R.L."/>
            <person name="Schlapbach R."/>
            <person name="Sreeman S.M."/>
            <person name="Shimizu K.K."/>
        </authorList>
    </citation>
    <scope>NUCLEOTIDE SEQUENCE</scope>
</reference>
<dbReference type="PANTHER" id="PTHR33052">
    <property type="entry name" value="DUF4228 DOMAIN PROTEIN-RELATED"/>
    <property type="match status" value="1"/>
</dbReference>
<dbReference type="InterPro" id="IPR025322">
    <property type="entry name" value="PADRE_dom"/>
</dbReference>
<gene>
    <name evidence="1" type="primary">gb21906</name>
    <name evidence="1" type="ORF">PR202_gb21906</name>
</gene>
<organism evidence="1 2">
    <name type="scientific">Eleusine coracana subsp. coracana</name>
    <dbReference type="NCBI Taxonomy" id="191504"/>
    <lineage>
        <taxon>Eukaryota</taxon>
        <taxon>Viridiplantae</taxon>
        <taxon>Streptophyta</taxon>
        <taxon>Embryophyta</taxon>
        <taxon>Tracheophyta</taxon>
        <taxon>Spermatophyta</taxon>
        <taxon>Magnoliopsida</taxon>
        <taxon>Liliopsida</taxon>
        <taxon>Poales</taxon>
        <taxon>Poaceae</taxon>
        <taxon>PACMAD clade</taxon>
        <taxon>Chloridoideae</taxon>
        <taxon>Cynodonteae</taxon>
        <taxon>Eleusininae</taxon>
        <taxon>Eleusine</taxon>
    </lineage>
</organism>
<dbReference type="AlphaFoldDB" id="A0AAV5FEC5"/>
<name>A0AAV5FEC5_ELECO</name>
<proteinExistence type="predicted"/>
<comment type="caution">
    <text evidence="1">The sequence shown here is derived from an EMBL/GenBank/DDBJ whole genome shotgun (WGS) entry which is preliminary data.</text>
</comment>
<evidence type="ECO:0000313" key="2">
    <source>
        <dbReference type="Proteomes" id="UP001054889"/>
    </source>
</evidence>
<sequence>MMEHAAGGHVVVCRADGFRIGRPARVLEIEDRLEAGRTYVVVPADRLPQQQDAVTVASLAALSYGKSPAATSLAGGGGARSPFEYVREDDGRTVIRVTEEFMVRAVAGGKMPQPPRGGGNGKNGECGALLCSTPELRKHYEQLVGAARGRSWSPRLDTIKERKGGRVVDVVSYGGRCSPVRLLGLG</sequence>
<evidence type="ECO:0000313" key="1">
    <source>
        <dbReference type="EMBL" id="GJN33320.1"/>
    </source>
</evidence>
<dbReference type="EMBL" id="BQKI01000084">
    <property type="protein sequence ID" value="GJN33320.1"/>
    <property type="molecule type" value="Genomic_DNA"/>
</dbReference>